<evidence type="ECO:0008006" key="10">
    <source>
        <dbReference type="Google" id="ProtNLM"/>
    </source>
</evidence>
<keyword evidence="9" id="KW-1185">Reference proteome</keyword>
<gene>
    <name evidence="8" type="ORF">A6F49_05505</name>
</gene>
<sequence>MPFFATQTTSSFRRKITVGLGALAALALTSCGLTQASSTEGDASDKTITVIVTESAPYQEPTEIARELLAEDGWELETTYVTDIVQPNQVVSQGEYDANYFQHLAYLRQFNADNGTEVEPAFSTYYQPSGIFSLQYDSFEELPDGAEISLAVDTANNGRGIKLLADHGLLEIDESVPVTELSQADIIDNPKNFQFIEIDQQSSAHTLTDVDAGFAFARLVAEAGHDVHDVALALEEDDDVRRPYTNVIAVQPGEQDSEKTQALQRAYQSPEVQEWFAKYLDGAIEYNDDITTENAQEIWSEFTAE</sequence>
<dbReference type="OrthoDB" id="9812878at2"/>
<keyword evidence="5" id="KW-0564">Palmitate</keyword>
<dbReference type="EMBL" id="LXEY01000010">
    <property type="protein sequence ID" value="OAV62621.1"/>
    <property type="molecule type" value="Genomic_DNA"/>
</dbReference>
<comment type="subcellular location">
    <subcellularLocation>
        <location evidence="1">Membrane</location>
        <topology evidence="1">Lipid-anchor</topology>
    </subcellularLocation>
</comment>
<keyword evidence="4" id="KW-0472">Membrane</keyword>
<name>A0A1B7M221_9MICC</name>
<dbReference type="SUPFAM" id="SSF53850">
    <property type="entry name" value="Periplasmic binding protein-like II"/>
    <property type="match status" value="1"/>
</dbReference>
<evidence type="ECO:0000256" key="4">
    <source>
        <dbReference type="ARBA" id="ARBA00023136"/>
    </source>
</evidence>
<proteinExistence type="inferred from homology"/>
<dbReference type="Proteomes" id="UP000078292">
    <property type="component" value="Unassembled WGS sequence"/>
</dbReference>
<dbReference type="InterPro" id="IPR004872">
    <property type="entry name" value="Lipoprotein_NlpA"/>
</dbReference>
<evidence type="ECO:0000256" key="5">
    <source>
        <dbReference type="ARBA" id="ARBA00023139"/>
    </source>
</evidence>
<dbReference type="STRING" id="1837282.A6F49_05505"/>
<evidence type="ECO:0000256" key="1">
    <source>
        <dbReference type="ARBA" id="ARBA00004635"/>
    </source>
</evidence>
<evidence type="ECO:0000313" key="9">
    <source>
        <dbReference type="Proteomes" id="UP000078292"/>
    </source>
</evidence>
<comment type="caution">
    <text evidence="8">The sequence shown here is derived from an EMBL/GenBank/DDBJ whole genome shotgun (WGS) entry which is preliminary data.</text>
</comment>
<evidence type="ECO:0000256" key="7">
    <source>
        <dbReference type="SAM" id="SignalP"/>
    </source>
</evidence>
<reference evidence="8 9" key="1">
    <citation type="submission" date="2016-04" db="EMBL/GenBank/DDBJ databases">
        <title>First whole genome shotgun sequence of the bacterium Enteractinococcus sp. strain UASWS1574.</title>
        <authorList>
            <person name="Crovadore J."/>
            <person name="Chablais R."/>
            <person name="Lefort F."/>
        </authorList>
    </citation>
    <scope>NUCLEOTIDE SEQUENCE [LARGE SCALE GENOMIC DNA]</scope>
    <source>
        <strain evidence="8 9">UASWS1574</strain>
    </source>
</reference>
<dbReference type="RefSeq" id="WP_043056901.1">
    <property type="nucleotide sequence ID" value="NZ_LXEY01000010.1"/>
</dbReference>
<dbReference type="PANTHER" id="PTHR30429">
    <property type="entry name" value="D-METHIONINE-BINDING LIPOPROTEIN METQ"/>
    <property type="match status" value="1"/>
</dbReference>
<dbReference type="Gene3D" id="3.40.190.10">
    <property type="entry name" value="Periplasmic binding protein-like II"/>
    <property type="match status" value="2"/>
</dbReference>
<feature type="signal peptide" evidence="7">
    <location>
        <begin position="1"/>
        <end position="36"/>
    </location>
</feature>
<keyword evidence="6" id="KW-0449">Lipoprotein</keyword>
<evidence type="ECO:0000256" key="6">
    <source>
        <dbReference type="ARBA" id="ARBA00023288"/>
    </source>
</evidence>
<keyword evidence="3 7" id="KW-0732">Signal</keyword>
<dbReference type="PANTHER" id="PTHR30429:SF0">
    <property type="entry name" value="METHIONINE-BINDING LIPOPROTEIN METQ"/>
    <property type="match status" value="1"/>
</dbReference>
<dbReference type="AlphaFoldDB" id="A0A1B7M221"/>
<organism evidence="8 9">
    <name type="scientific">Enteractinococcus helveticum</name>
    <dbReference type="NCBI Taxonomy" id="1837282"/>
    <lineage>
        <taxon>Bacteria</taxon>
        <taxon>Bacillati</taxon>
        <taxon>Actinomycetota</taxon>
        <taxon>Actinomycetes</taxon>
        <taxon>Micrococcales</taxon>
        <taxon>Micrococcaceae</taxon>
    </lineage>
</organism>
<dbReference type="GO" id="GO:0016020">
    <property type="term" value="C:membrane"/>
    <property type="evidence" value="ECO:0007669"/>
    <property type="project" value="UniProtKB-SubCell"/>
</dbReference>
<accession>A0A1B7M221</accession>
<evidence type="ECO:0000256" key="3">
    <source>
        <dbReference type="ARBA" id="ARBA00022729"/>
    </source>
</evidence>
<protein>
    <recommendedName>
        <fullName evidence="10">Metal ABC transporter substrate-binding protein</fullName>
    </recommendedName>
</protein>
<comment type="similarity">
    <text evidence="2">Belongs to the NlpA lipoprotein family.</text>
</comment>
<evidence type="ECO:0000256" key="2">
    <source>
        <dbReference type="ARBA" id="ARBA00008973"/>
    </source>
</evidence>
<evidence type="ECO:0000313" key="8">
    <source>
        <dbReference type="EMBL" id="OAV62621.1"/>
    </source>
</evidence>
<feature type="chain" id="PRO_5008597222" description="Metal ABC transporter substrate-binding protein" evidence="7">
    <location>
        <begin position="37"/>
        <end position="305"/>
    </location>
</feature>
<dbReference type="Pfam" id="PF03180">
    <property type="entry name" value="Lipoprotein_9"/>
    <property type="match status" value="1"/>
</dbReference>